<dbReference type="Pfam" id="PF01609">
    <property type="entry name" value="DDE_Tnp_1"/>
    <property type="match status" value="1"/>
</dbReference>
<dbReference type="AlphaFoldDB" id="A0A7Y4JMD1"/>
<accession>A0A7Y4JMD1</accession>
<comment type="caution">
    <text evidence="2">The sequence shown here is derived from an EMBL/GenBank/DDBJ whole genome shotgun (WGS) entry which is preliminary data.</text>
</comment>
<dbReference type="RefSeq" id="WP_171411971.1">
    <property type="nucleotide sequence ID" value="NZ_JABFJW010000005.1"/>
</dbReference>
<gene>
    <name evidence="2" type="ORF">HNS30_01350</name>
</gene>
<dbReference type="InterPro" id="IPR002559">
    <property type="entry name" value="Transposase_11"/>
</dbReference>
<sequence>MVSSAQWRQRCADAPKQQTTLFSLRTPGDQVPAGHLLRRVNYSLNGVMESRSGLLADLAVMPANGFAERETAVMMLEGLKSRNERASVGDDKGYNTVNFVADCWCMGVTPHIAQMTDTRRRSAIDRRTTRLAGYALIQRARKRIEEVWGWMKTVGALARRVSKAGNGRSWRRIWWAPRTTWCGWRGWLPHRRAATAASPGGRVEIEINEKPRLVPANRASSTAR</sequence>
<name>A0A7Y4JMD1_9BACT</name>
<dbReference type="PANTHER" id="PTHR35604">
    <property type="entry name" value="TRANSPOSASE INSH FOR INSERTION SEQUENCE ELEMENT IS5A-RELATED"/>
    <property type="match status" value="1"/>
</dbReference>
<dbReference type="GO" id="GO:0003677">
    <property type="term" value="F:DNA binding"/>
    <property type="evidence" value="ECO:0007669"/>
    <property type="project" value="InterPro"/>
</dbReference>
<evidence type="ECO:0000259" key="1">
    <source>
        <dbReference type="Pfam" id="PF01609"/>
    </source>
</evidence>
<proteinExistence type="predicted"/>
<feature type="domain" description="Transposase IS4-like" evidence="1">
    <location>
        <begin position="33"/>
        <end position="162"/>
    </location>
</feature>
<reference evidence="2 3" key="1">
    <citation type="submission" date="2020-05" db="EMBL/GenBank/DDBJ databases">
        <authorList>
            <person name="Whitworth D."/>
        </authorList>
    </citation>
    <scope>NUCLEOTIDE SEQUENCE [LARGE SCALE GENOMIC DNA]</scope>
    <source>
        <strain evidence="2 3">CA046A</strain>
    </source>
</reference>
<dbReference type="PANTHER" id="PTHR35604:SF2">
    <property type="entry name" value="TRANSPOSASE INSH FOR INSERTION SEQUENCE ELEMENT IS5A-RELATED"/>
    <property type="match status" value="1"/>
</dbReference>
<dbReference type="GO" id="GO:0004803">
    <property type="term" value="F:transposase activity"/>
    <property type="evidence" value="ECO:0007669"/>
    <property type="project" value="InterPro"/>
</dbReference>
<organism evidence="2 3">
    <name type="scientific">Corallococcus exercitus</name>
    <dbReference type="NCBI Taxonomy" id="2316736"/>
    <lineage>
        <taxon>Bacteria</taxon>
        <taxon>Pseudomonadati</taxon>
        <taxon>Myxococcota</taxon>
        <taxon>Myxococcia</taxon>
        <taxon>Myxococcales</taxon>
        <taxon>Cystobacterineae</taxon>
        <taxon>Myxococcaceae</taxon>
        <taxon>Corallococcus</taxon>
    </lineage>
</organism>
<evidence type="ECO:0000313" key="2">
    <source>
        <dbReference type="EMBL" id="NOK07696.1"/>
    </source>
</evidence>
<dbReference type="GO" id="GO:0006313">
    <property type="term" value="P:DNA transposition"/>
    <property type="evidence" value="ECO:0007669"/>
    <property type="project" value="InterPro"/>
</dbReference>
<dbReference type="Proteomes" id="UP000528460">
    <property type="component" value="Unassembled WGS sequence"/>
</dbReference>
<dbReference type="EMBL" id="JABFJW010000005">
    <property type="protein sequence ID" value="NOK07696.1"/>
    <property type="molecule type" value="Genomic_DNA"/>
</dbReference>
<evidence type="ECO:0000313" key="3">
    <source>
        <dbReference type="Proteomes" id="UP000528460"/>
    </source>
</evidence>
<protein>
    <recommendedName>
        <fullName evidence="1">Transposase IS4-like domain-containing protein</fullName>
    </recommendedName>
</protein>